<organism evidence="2 3">
    <name type="scientific">Comamonas faecalis</name>
    <dbReference type="NCBI Taxonomy" id="1387849"/>
    <lineage>
        <taxon>Bacteria</taxon>
        <taxon>Pseudomonadati</taxon>
        <taxon>Pseudomonadota</taxon>
        <taxon>Betaproteobacteria</taxon>
        <taxon>Burkholderiales</taxon>
        <taxon>Comamonadaceae</taxon>
        <taxon>Comamonas</taxon>
    </lineage>
</organism>
<sequence length="106" mass="11935">MTQGAAIWLVIVAALVAANLPFMTERWFLVGPRVRAVKPLGLRLVELIVLYFIVGALALFIERKVGQNAPQGWEFYAITGTLFLTLAFPGFVYRYLMRSSSLREND</sequence>
<feature type="transmembrane region" description="Helical" evidence="1">
    <location>
        <begin position="73"/>
        <end position="96"/>
    </location>
</feature>
<feature type="transmembrane region" description="Helical" evidence="1">
    <location>
        <begin position="6"/>
        <end position="28"/>
    </location>
</feature>
<protein>
    <submittedName>
        <fullName evidence="2">DUF2818 family protein</fullName>
    </submittedName>
</protein>
<proteinExistence type="predicted"/>
<name>A0ABP7RRL9_9BURK</name>
<keyword evidence="3" id="KW-1185">Reference proteome</keyword>
<evidence type="ECO:0000313" key="3">
    <source>
        <dbReference type="Proteomes" id="UP001501627"/>
    </source>
</evidence>
<keyword evidence="1" id="KW-0472">Membrane</keyword>
<gene>
    <name evidence="2" type="ORF">GCM10022279_26360</name>
</gene>
<dbReference type="EMBL" id="BAABBP010000027">
    <property type="protein sequence ID" value="GAA4001155.1"/>
    <property type="molecule type" value="Genomic_DNA"/>
</dbReference>
<dbReference type="InterPro" id="IPR016768">
    <property type="entry name" value="UCP019883"/>
</dbReference>
<keyword evidence="1" id="KW-1133">Transmembrane helix</keyword>
<dbReference type="Pfam" id="PF10993">
    <property type="entry name" value="DUF2818"/>
    <property type="match status" value="1"/>
</dbReference>
<dbReference type="Proteomes" id="UP001501627">
    <property type="component" value="Unassembled WGS sequence"/>
</dbReference>
<evidence type="ECO:0000313" key="2">
    <source>
        <dbReference type="EMBL" id="GAA4001155.1"/>
    </source>
</evidence>
<accession>A0ABP7RRL9</accession>
<comment type="caution">
    <text evidence="2">The sequence shown here is derived from an EMBL/GenBank/DDBJ whole genome shotgun (WGS) entry which is preliminary data.</text>
</comment>
<feature type="transmembrane region" description="Helical" evidence="1">
    <location>
        <begin position="40"/>
        <end position="61"/>
    </location>
</feature>
<keyword evidence="1" id="KW-0812">Transmembrane</keyword>
<dbReference type="PIRSF" id="PIRSF019883">
    <property type="entry name" value="UCP019883"/>
    <property type="match status" value="1"/>
</dbReference>
<evidence type="ECO:0000256" key="1">
    <source>
        <dbReference type="SAM" id="Phobius"/>
    </source>
</evidence>
<dbReference type="RefSeq" id="WP_103045348.1">
    <property type="nucleotide sequence ID" value="NZ_BAABBP010000027.1"/>
</dbReference>
<reference evidence="3" key="1">
    <citation type="journal article" date="2019" name="Int. J. Syst. Evol. Microbiol.">
        <title>The Global Catalogue of Microorganisms (GCM) 10K type strain sequencing project: providing services to taxonomists for standard genome sequencing and annotation.</title>
        <authorList>
            <consortium name="The Broad Institute Genomics Platform"/>
            <consortium name="The Broad Institute Genome Sequencing Center for Infectious Disease"/>
            <person name="Wu L."/>
            <person name="Ma J."/>
        </authorList>
    </citation>
    <scope>NUCLEOTIDE SEQUENCE [LARGE SCALE GENOMIC DNA]</scope>
    <source>
        <strain evidence="3">JCM 17561</strain>
    </source>
</reference>